<accession>A0AAN8FJ45</accession>
<proteinExistence type="predicted"/>
<reference evidence="1 2" key="1">
    <citation type="submission" date="2019-10" db="EMBL/GenBank/DDBJ databases">
        <title>Assembly and Annotation for the nematode Trichostrongylus colubriformis.</title>
        <authorList>
            <person name="Martin J."/>
        </authorList>
    </citation>
    <scope>NUCLEOTIDE SEQUENCE [LARGE SCALE GENOMIC DNA]</scope>
    <source>
        <strain evidence="1">G859</strain>
        <tissue evidence="1">Whole worm</tissue>
    </source>
</reference>
<dbReference type="AlphaFoldDB" id="A0AAN8FJ45"/>
<dbReference type="EMBL" id="WIXE01008294">
    <property type="protein sequence ID" value="KAK5979515.1"/>
    <property type="molecule type" value="Genomic_DNA"/>
</dbReference>
<dbReference type="Proteomes" id="UP001331761">
    <property type="component" value="Unassembled WGS sequence"/>
</dbReference>
<gene>
    <name evidence="1" type="ORF">GCK32_022768</name>
</gene>
<comment type="caution">
    <text evidence="1">The sequence shown here is derived from an EMBL/GenBank/DDBJ whole genome shotgun (WGS) entry which is preliminary data.</text>
</comment>
<evidence type="ECO:0000313" key="1">
    <source>
        <dbReference type="EMBL" id="KAK5979515.1"/>
    </source>
</evidence>
<evidence type="ECO:0000313" key="2">
    <source>
        <dbReference type="Proteomes" id="UP001331761"/>
    </source>
</evidence>
<protein>
    <submittedName>
        <fullName evidence="1">Uncharacterized protein</fullName>
    </submittedName>
</protein>
<keyword evidence="2" id="KW-1185">Reference proteome</keyword>
<organism evidence="1 2">
    <name type="scientific">Trichostrongylus colubriformis</name>
    <name type="common">Black scour worm</name>
    <dbReference type="NCBI Taxonomy" id="6319"/>
    <lineage>
        <taxon>Eukaryota</taxon>
        <taxon>Metazoa</taxon>
        <taxon>Ecdysozoa</taxon>
        <taxon>Nematoda</taxon>
        <taxon>Chromadorea</taxon>
        <taxon>Rhabditida</taxon>
        <taxon>Rhabditina</taxon>
        <taxon>Rhabditomorpha</taxon>
        <taxon>Strongyloidea</taxon>
        <taxon>Trichostrongylidae</taxon>
        <taxon>Trichostrongylus</taxon>
    </lineage>
</organism>
<sequence>MALLTLKKTETDKPTLFCLSRFHSFYKAQQVPVYVLCFIHRQLQHLPLTRKEAIFGKIPAMNAVSLEHELTGPEIREGKNWIIRDHQTSLVD</sequence>
<name>A0AAN8FJ45_TRICO</name>